<keyword evidence="4 7" id="KW-0812">Transmembrane</keyword>
<evidence type="ECO:0000256" key="7">
    <source>
        <dbReference type="RuleBase" id="RU363032"/>
    </source>
</evidence>
<dbReference type="InterPro" id="IPR000515">
    <property type="entry name" value="MetI-like"/>
</dbReference>
<comment type="caution">
    <text evidence="9">The sequence shown here is derived from an EMBL/GenBank/DDBJ whole genome shotgun (WGS) entry which is preliminary data.</text>
</comment>
<dbReference type="PANTHER" id="PTHR32243">
    <property type="entry name" value="MALTOSE TRANSPORT SYSTEM PERMEASE-RELATED"/>
    <property type="match status" value="1"/>
</dbReference>
<accession>A0A1C7P2Z3</accession>
<dbReference type="AlphaFoldDB" id="A0A1C7P2Z3"/>
<feature type="domain" description="ABC transmembrane type-1" evidence="8">
    <location>
        <begin position="70"/>
        <end position="259"/>
    </location>
</feature>
<feature type="transmembrane region" description="Helical" evidence="7">
    <location>
        <begin position="135"/>
        <end position="157"/>
    </location>
</feature>
<comment type="similarity">
    <text evidence="7">Belongs to the binding-protein-dependent transport system permease family.</text>
</comment>
<feature type="transmembrane region" description="Helical" evidence="7">
    <location>
        <begin position="237"/>
        <end position="259"/>
    </location>
</feature>
<evidence type="ECO:0000256" key="3">
    <source>
        <dbReference type="ARBA" id="ARBA00022475"/>
    </source>
</evidence>
<dbReference type="STRING" id="1612624.ADU59_09345"/>
<dbReference type="PROSITE" id="PS50928">
    <property type="entry name" value="ABC_TM1"/>
    <property type="match status" value="1"/>
</dbReference>
<feature type="transmembrane region" description="Helical" evidence="7">
    <location>
        <begin position="186"/>
        <end position="207"/>
    </location>
</feature>
<dbReference type="PANTHER" id="PTHR32243:SF52">
    <property type="entry name" value="ABC TRANSPORTER PERMEASE PROTEIN"/>
    <property type="match status" value="1"/>
</dbReference>
<evidence type="ECO:0000256" key="1">
    <source>
        <dbReference type="ARBA" id="ARBA00004651"/>
    </source>
</evidence>
<keyword evidence="5 7" id="KW-1133">Transmembrane helix</keyword>
<evidence type="ECO:0000256" key="6">
    <source>
        <dbReference type="ARBA" id="ARBA00023136"/>
    </source>
</evidence>
<keyword evidence="6 7" id="KW-0472">Membrane</keyword>
<gene>
    <name evidence="9" type="ORF">ADU59_09345</name>
</gene>
<dbReference type="PATRIC" id="fig|1612624.7.peg.3410"/>
<evidence type="ECO:0000256" key="5">
    <source>
        <dbReference type="ARBA" id="ARBA00022989"/>
    </source>
</evidence>
<dbReference type="GO" id="GO:0005886">
    <property type="term" value="C:plasma membrane"/>
    <property type="evidence" value="ECO:0007669"/>
    <property type="project" value="UniProtKB-SubCell"/>
</dbReference>
<dbReference type="SUPFAM" id="SSF161098">
    <property type="entry name" value="MetI-like"/>
    <property type="match status" value="1"/>
</dbReference>
<dbReference type="EMBL" id="LGLV01000006">
    <property type="protein sequence ID" value="OBZ95591.1"/>
    <property type="molecule type" value="Genomic_DNA"/>
</dbReference>
<organism evidence="9 10">
    <name type="scientific">Pararhizobium polonicum</name>
    <dbReference type="NCBI Taxonomy" id="1612624"/>
    <lineage>
        <taxon>Bacteria</taxon>
        <taxon>Pseudomonadati</taxon>
        <taxon>Pseudomonadota</taxon>
        <taxon>Alphaproteobacteria</taxon>
        <taxon>Hyphomicrobiales</taxon>
        <taxon>Rhizobiaceae</taxon>
        <taxon>Rhizobium/Agrobacterium group</taxon>
        <taxon>Pararhizobium</taxon>
    </lineage>
</organism>
<dbReference type="GO" id="GO:0055085">
    <property type="term" value="P:transmembrane transport"/>
    <property type="evidence" value="ECO:0007669"/>
    <property type="project" value="InterPro"/>
</dbReference>
<keyword evidence="10" id="KW-1185">Reference proteome</keyword>
<evidence type="ECO:0000256" key="4">
    <source>
        <dbReference type="ARBA" id="ARBA00022692"/>
    </source>
</evidence>
<evidence type="ECO:0000313" key="10">
    <source>
        <dbReference type="Proteomes" id="UP000093111"/>
    </source>
</evidence>
<evidence type="ECO:0000259" key="8">
    <source>
        <dbReference type="PROSITE" id="PS50928"/>
    </source>
</evidence>
<protein>
    <submittedName>
        <fullName evidence="9">Mannitol ABC transporter permease</fullName>
    </submittedName>
</protein>
<dbReference type="OrthoDB" id="9815445at2"/>
<dbReference type="InterPro" id="IPR035906">
    <property type="entry name" value="MetI-like_sf"/>
</dbReference>
<feature type="transmembrane region" description="Helical" evidence="7">
    <location>
        <begin position="12"/>
        <end position="33"/>
    </location>
</feature>
<dbReference type="RefSeq" id="WP_068953836.1">
    <property type="nucleotide sequence ID" value="NZ_LGLV01000006.1"/>
</dbReference>
<feature type="transmembrane region" description="Helical" evidence="7">
    <location>
        <begin position="107"/>
        <end position="129"/>
    </location>
</feature>
<proteinExistence type="inferred from homology"/>
<evidence type="ECO:0000313" key="9">
    <source>
        <dbReference type="EMBL" id="OBZ95591.1"/>
    </source>
</evidence>
<dbReference type="CDD" id="cd06261">
    <property type="entry name" value="TM_PBP2"/>
    <property type="match status" value="1"/>
</dbReference>
<dbReference type="InterPro" id="IPR050901">
    <property type="entry name" value="BP-dep_ABC_trans_perm"/>
</dbReference>
<dbReference type="Gene3D" id="1.10.3720.10">
    <property type="entry name" value="MetI-like"/>
    <property type="match status" value="1"/>
</dbReference>
<dbReference type="Proteomes" id="UP000093111">
    <property type="component" value="Unassembled WGS sequence"/>
</dbReference>
<keyword evidence="3" id="KW-1003">Cell membrane</keyword>
<keyword evidence="2 7" id="KW-0813">Transport</keyword>
<feature type="transmembrane region" description="Helical" evidence="7">
    <location>
        <begin position="66"/>
        <end position="95"/>
    </location>
</feature>
<sequence>MNRRRAGFLDPLLTLLTWTGTLIMFVPIAWMILTSFKTEEDAVSYPPKLFFTPTLDHYRRIFENDFASFAVVSILVTIVSTAIVIVLAVPAAFALTVRPVPKWRDVLFFFISTKMMPIAAGIVPIYLVARTFDLLNTSTVLVIVYTSMNLPLAIWMIRSFMVEIPRDVFDAVAVDGAGRIREMIQIIVPLIRPGLASTALLCAIFAWNEFFLAVNLTTTVSTLPVFLQKFLSFGKLYTAQVAAVATLINVPVVVAGWLAQKSLTRGLTFGAVK</sequence>
<comment type="subcellular location">
    <subcellularLocation>
        <location evidence="1 7">Cell membrane</location>
        <topology evidence="1 7">Multi-pass membrane protein</topology>
    </subcellularLocation>
</comment>
<evidence type="ECO:0000256" key="2">
    <source>
        <dbReference type="ARBA" id="ARBA00022448"/>
    </source>
</evidence>
<name>A0A1C7P2Z3_9HYPH</name>
<dbReference type="Pfam" id="PF00528">
    <property type="entry name" value="BPD_transp_1"/>
    <property type="match status" value="1"/>
</dbReference>
<reference evidence="9 10" key="1">
    <citation type="journal article" date="2016" name="Syst. Appl. Microbiol.">
        <title>Pararhizobium polonicum sp. nov. isolated from tumors on stone fruit rootstocks.</title>
        <authorList>
            <person name="Pulawska J."/>
            <person name="Kuzmanovic N."/>
            <person name="Willems A."/>
            <person name="Pothier J.F."/>
        </authorList>
    </citation>
    <scope>NUCLEOTIDE SEQUENCE [LARGE SCALE GENOMIC DNA]</scope>
    <source>
        <strain evidence="9 10">F5.1</strain>
    </source>
</reference>